<feature type="region of interest" description="Disordered" evidence="1">
    <location>
        <begin position="116"/>
        <end position="143"/>
    </location>
</feature>
<dbReference type="EMBL" id="JAQIZT010000001">
    <property type="protein sequence ID" value="KAJ7015645.1"/>
    <property type="molecule type" value="Genomic_DNA"/>
</dbReference>
<keyword evidence="4" id="KW-1185">Reference proteome</keyword>
<dbReference type="EMBL" id="JAQIZT010000001">
    <property type="protein sequence ID" value="KAJ7013776.1"/>
    <property type="molecule type" value="Genomic_DNA"/>
</dbReference>
<evidence type="ECO:0000313" key="2">
    <source>
        <dbReference type="EMBL" id="KAJ7013776.1"/>
    </source>
</evidence>
<feature type="compositionally biased region" description="Polar residues" evidence="1">
    <location>
        <begin position="27"/>
        <end position="53"/>
    </location>
</feature>
<evidence type="ECO:0000313" key="3">
    <source>
        <dbReference type="EMBL" id="KAJ7015645.1"/>
    </source>
</evidence>
<dbReference type="PANTHER" id="PTHR46992">
    <property type="entry name" value="GYF DOMAIN-CONTAINING PROTEIN"/>
    <property type="match status" value="1"/>
</dbReference>
<gene>
    <name evidence="2" type="ORF">NC653_003422</name>
    <name evidence="3" type="ORF">NC653_004828</name>
</gene>
<sequence>MLVNRMPSILTRGLDSALHKRPPVSRAYSSKDVSSDMTSASHIKQKNRASLATSDERRSELVENVAATRGGDSQTSGKKEARFRRSSSYNDAGITETSFMDVLKKPVFTEAEAANAAALESSDGPLSGRSGKKKGKKGRQIDPALLGFKVSSNRIMMGEIQHPYE</sequence>
<accession>A0AAD6RUZ2</accession>
<dbReference type="Proteomes" id="UP001164929">
    <property type="component" value="Chromosome 1"/>
</dbReference>
<organism evidence="3 4">
    <name type="scientific">Populus alba x Populus x berolinensis</name>
    <dbReference type="NCBI Taxonomy" id="444605"/>
    <lineage>
        <taxon>Eukaryota</taxon>
        <taxon>Viridiplantae</taxon>
        <taxon>Streptophyta</taxon>
        <taxon>Embryophyta</taxon>
        <taxon>Tracheophyta</taxon>
        <taxon>Spermatophyta</taxon>
        <taxon>Magnoliopsida</taxon>
        <taxon>eudicotyledons</taxon>
        <taxon>Gunneridae</taxon>
        <taxon>Pentapetalae</taxon>
        <taxon>rosids</taxon>
        <taxon>fabids</taxon>
        <taxon>Malpighiales</taxon>
        <taxon>Salicaceae</taxon>
        <taxon>Saliceae</taxon>
        <taxon>Populus</taxon>
    </lineage>
</organism>
<dbReference type="PANTHER" id="PTHR46992:SF1">
    <property type="entry name" value="GYF DOMAIN-CONTAINING PROTEIN"/>
    <property type="match status" value="1"/>
</dbReference>
<feature type="region of interest" description="Disordered" evidence="1">
    <location>
        <begin position="1"/>
        <end position="90"/>
    </location>
</feature>
<protein>
    <submittedName>
        <fullName evidence="3">Uncharacterized protein</fullName>
    </submittedName>
</protein>
<comment type="caution">
    <text evidence="3">The sequence shown here is derived from an EMBL/GenBank/DDBJ whole genome shotgun (WGS) entry which is preliminary data.</text>
</comment>
<proteinExistence type="predicted"/>
<reference evidence="3 4" key="1">
    <citation type="journal article" date="2023" name="Mol. Ecol. Resour.">
        <title>Chromosome-level genome assembly of a triploid poplar Populus alba 'Berolinensis'.</title>
        <authorList>
            <person name="Chen S."/>
            <person name="Yu Y."/>
            <person name="Wang X."/>
            <person name="Wang S."/>
            <person name="Zhang T."/>
            <person name="Zhou Y."/>
            <person name="He R."/>
            <person name="Meng N."/>
            <person name="Wang Y."/>
            <person name="Liu W."/>
            <person name="Liu Z."/>
            <person name="Liu J."/>
            <person name="Guo Q."/>
            <person name="Huang H."/>
            <person name="Sederoff R.R."/>
            <person name="Wang G."/>
            <person name="Qu G."/>
            <person name="Chen S."/>
        </authorList>
    </citation>
    <scope>NUCLEOTIDE SEQUENCE [LARGE SCALE GENOMIC DNA]</scope>
    <source>
        <strain evidence="3">SC-2020</strain>
    </source>
</reference>
<evidence type="ECO:0000313" key="4">
    <source>
        <dbReference type="Proteomes" id="UP001164929"/>
    </source>
</evidence>
<name>A0AAD6RUZ2_9ROSI</name>
<evidence type="ECO:0000256" key="1">
    <source>
        <dbReference type="SAM" id="MobiDB-lite"/>
    </source>
</evidence>
<dbReference type="AlphaFoldDB" id="A0AAD6RUZ2"/>